<protein>
    <recommendedName>
        <fullName evidence="7">Reverse transcriptase RNase H-like domain-containing protein</fullName>
    </recommendedName>
</protein>
<evidence type="ECO:0000256" key="5">
    <source>
        <dbReference type="ARBA" id="ARBA00022801"/>
    </source>
</evidence>
<name>A0A0C2SL24_AMAMK</name>
<keyword evidence="2" id="KW-0548">Nucleotidyltransferase</keyword>
<dbReference type="CDD" id="cd09274">
    <property type="entry name" value="RNase_HI_RT_Ty3"/>
    <property type="match status" value="1"/>
</dbReference>
<dbReference type="Gene3D" id="3.30.70.270">
    <property type="match status" value="2"/>
</dbReference>
<evidence type="ECO:0000256" key="1">
    <source>
        <dbReference type="ARBA" id="ARBA00022679"/>
    </source>
</evidence>
<dbReference type="Proteomes" id="UP000054549">
    <property type="component" value="Unassembled WGS sequence"/>
</dbReference>
<dbReference type="AlphaFoldDB" id="A0A0C2SL24"/>
<dbReference type="PANTHER" id="PTHR37984:SF5">
    <property type="entry name" value="PROTEIN NYNRIN-LIKE"/>
    <property type="match status" value="1"/>
</dbReference>
<reference evidence="8 9" key="1">
    <citation type="submission" date="2014-04" db="EMBL/GenBank/DDBJ databases">
        <title>Evolutionary Origins and Diversification of the Mycorrhizal Mutualists.</title>
        <authorList>
            <consortium name="DOE Joint Genome Institute"/>
            <consortium name="Mycorrhizal Genomics Consortium"/>
            <person name="Kohler A."/>
            <person name="Kuo A."/>
            <person name="Nagy L.G."/>
            <person name="Floudas D."/>
            <person name="Copeland A."/>
            <person name="Barry K.W."/>
            <person name="Cichocki N."/>
            <person name="Veneault-Fourrey C."/>
            <person name="LaButti K."/>
            <person name="Lindquist E.A."/>
            <person name="Lipzen A."/>
            <person name="Lundell T."/>
            <person name="Morin E."/>
            <person name="Murat C."/>
            <person name="Riley R."/>
            <person name="Ohm R."/>
            <person name="Sun H."/>
            <person name="Tunlid A."/>
            <person name="Henrissat B."/>
            <person name="Grigoriev I.V."/>
            <person name="Hibbett D.S."/>
            <person name="Martin F."/>
        </authorList>
    </citation>
    <scope>NUCLEOTIDE SEQUENCE [LARGE SCALE GENOMIC DNA]</scope>
    <source>
        <strain evidence="8 9">Koide BX008</strain>
    </source>
</reference>
<dbReference type="FunFam" id="3.30.70.270:FF:000020">
    <property type="entry name" value="Transposon Tf2-6 polyprotein-like Protein"/>
    <property type="match status" value="1"/>
</dbReference>
<dbReference type="SUPFAM" id="SSF56672">
    <property type="entry name" value="DNA/RNA polymerases"/>
    <property type="match status" value="1"/>
</dbReference>
<keyword evidence="6" id="KW-0695">RNA-directed DNA polymerase</keyword>
<evidence type="ECO:0000256" key="2">
    <source>
        <dbReference type="ARBA" id="ARBA00022695"/>
    </source>
</evidence>
<proteinExistence type="predicted"/>
<dbReference type="STRING" id="946122.A0A0C2SL24"/>
<dbReference type="InterPro" id="IPR043502">
    <property type="entry name" value="DNA/RNA_pol_sf"/>
</dbReference>
<evidence type="ECO:0000256" key="3">
    <source>
        <dbReference type="ARBA" id="ARBA00022722"/>
    </source>
</evidence>
<evidence type="ECO:0000313" key="9">
    <source>
        <dbReference type="Proteomes" id="UP000054549"/>
    </source>
</evidence>
<evidence type="ECO:0000256" key="6">
    <source>
        <dbReference type="ARBA" id="ARBA00022918"/>
    </source>
</evidence>
<keyword evidence="9" id="KW-1185">Reference proteome</keyword>
<dbReference type="EMBL" id="KN818681">
    <property type="protein sequence ID" value="KIL54624.1"/>
    <property type="molecule type" value="Genomic_DNA"/>
</dbReference>
<accession>A0A0C2SL24</accession>
<dbReference type="HOGENOM" id="CLU_000384_33_2_1"/>
<dbReference type="InterPro" id="IPR050951">
    <property type="entry name" value="Retrovirus_Pol_polyprotein"/>
</dbReference>
<dbReference type="OrthoDB" id="3246250at2759"/>
<keyword evidence="5" id="KW-0378">Hydrolase</keyword>
<evidence type="ECO:0000259" key="7">
    <source>
        <dbReference type="Pfam" id="PF17917"/>
    </source>
</evidence>
<organism evidence="8 9">
    <name type="scientific">Amanita muscaria (strain Koide BX008)</name>
    <dbReference type="NCBI Taxonomy" id="946122"/>
    <lineage>
        <taxon>Eukaryota</taxon>
        <taxon>Fungi</taxon>
        <taxon>Dikarya</taxon>
        <taxon>Basidiomycota</taxon>
        <taxon>Agaricomycotina</taxon>
        <taxon>Agaricomycetes</taxon>
        <taxon>Agaricomycetidae</taxon>
        <taxon>Agaricales</taxon>
        <taxon>Pluteineae</taxon>
        <taxon>Amanitaceae</taxon>
        <taxon>Amanita</taxon>
    </lineage>
</organism>
<dbReference type="PANTHER" id="PTHR37984">
    <property type="entry name" value="PROTEIN CBG26694"/>
    <property type="match status" value="1"/>
</dbReference>
<evidence type="ECO:0000256" key="4">
    <source>
        <dbReference type="ARBA" id="ARBA00022759"/>
    </source>
</evidence>
<feature type="domain" description="Reverse transcriptase RNase H-like" evidence="7">
    <location>
        <begin position="127"/>
        <end position="228"/>
    </location>
</feature>
<dbReference type="InterPro" id="IPR043128">
    <property type="entry name" value="Rev_trsase/Diguanyl_cyclase"/>
</dbReference>
<keyword evidence="1" id="KW-0808">Transferase</keyword>
<dbReference type="InterPro" id="IPR041373">
    <property type="entry name" value="RT_RNaseH"/>
</dbReference>
<dbReference type="Pfam" id="PF17917">
    <property type="entry name" value="RT_RNaseH"/>
    <property type="match status" value="1"/>
</dbReference>
<dbReference type="GO" id="GO:0004519">
    <property type="term" value="F:endonuclease activity"/>
    <property type="evidence" value="ECO:0007669"/>
    <property type="project" value="UniProtKB-KW"/>
</dbReference>
<dbReference type="GO" id="GO:0016787">
    <property type="term" value="F:hydrolase activity"/>
    <property type="evidence" value="ECO:0007669"/>
    <property type="project" value="UniProtKB-KW"/>
</dbReference>
<dbReference type="GO" id="GO:0003964">
    <property type="term" value="F:RNA-directed DNA polymerase activity"/>
    <property type="evidence" value="ECO:0007669"/>
    <property type="project" value="UniProtKB-KW"/>
</dbReference>
<keyword evidence="4" id="KW-0255">Endonuclease</keyword>
<keyword evidence="3" id="KW-0540">Nuclease</keyword>
<evidence type="ECO:0000313" key="8">
    <source>
        <dbReference type="EMBL" id="KIL54624.1"/>
    </source>
</evidence>
<gene>
    <name evidence="8" type="ORF">M378DRAFT_18718</name>
</gene>
<dbReference type="FunFam" id="3.10.20.370:FF:000001">
    <property type="entry name" value="Retrovirus-related Pol polyprotein from transposon 17.6-like protein"/>
    <property type="match status" value="1"/>
</dbReference>
<sequence>MGKTKEELRVNTEEVLKVLEEHELYVKDAKCYWEVEEVPVLGFIVSENQVCTEPAKIEVIKTWKVPTCKKDVQKFLGFMNFYRRFIEGYGRIAKPLHLLMGDHPFEWTKAQQESFKELLSISLNLAHFEVEVDASGYALGGVLSQKQNGKWKPVAFISRMMSPAEFNYEIYDKELLAIMYAFDKWRHYLMGAEQQFEVLTDHKNLEYFQKPQKLNGHQARWHLQLQNFDFTLRHIPGTTNLKADILSRLPWYKENMPEQKDVQILKDTAFMKKLTMLEDKQFSGGGAKTISIKNNITISPHHLLECIKTCKSREHVVTQQMKDKPHLFNEQGSLLYIEGKLYIPPNPKLRQDIMHDMHDARTPWSIQN</sequence>
<dbReference type="InParanoid" id="A0A0C2SL24"/>